<feature type="transmembrane region" description="Helical" evidence="1">
    <location>
        <begin position="195"/>
        <end position="215"/>
    </location>
</feature>
<comment type="caution">
    <text evidence="2">The sequence shown here is derived from an EMBL/GenBank/DDBJ whole genome shotgun (WGS) entry which is preliminary data.</text>
</comment>
<dbReference type="Proteomes" id="UP001341840">
    <property type="component" value="Unassembled WGS sequence"/>
</dbReference>
<keyword evidence="1" id="KW-0472">Membrane</keyword>
<evidence type="ECO:0000313" key="3">
    <source>
        <dbReference type="Proteomes" id="UP001341840"/>
    </source>
</evidence>
<organism evidence="2 3">
    <name type="scientific">Stylosanthes scabra</name>
    <dbReference type="NCBI Taxonomy" id="79078"/>
    <lineage>
        <taxon>Eukaryota</taxon>
        <taxon>Viridiplantae</taxon>
        <taxon>Streptophyta</taxon>
        <taxon>Embryophyta</taxon>
        <taxon>Tracheophyta</taxon>
        <taxon>Spermatophyta</taxon>
        <taxon>Magnoliopsida</taxon>
        <taxon>eudicotyledons</taxon>
        <taxon>Gunneridae</taxon>
        <taxon>Pentapetalae</taxon>
        <taxon>rosids</taxon>
        <taxon>fabids</taxon>
        <taxon>Fabales</taxon>
        <taxon>Fabaceae</taxon>
        <taxon>Papilionoideae</taxon>
        <taxon>50 kb inversion clade</taxon>
        <taxon>dalbergioids sensu lato</taxon>
        <taxon>Dalbergieae</taxon>
        <taxon>Pterocarpus clade</taxon>
        <taxon>Stylosanthes</taxon>
    </lineage>
</organism>
<evidence type="ECO:0000256" key="1">
    <source>
        <dbReference type="SAM" id="Phobius"/>
    </source>
</evidence>
<name>A0ABU6UTN1_9FABA</name>
<keyword evidence="1" id="KW-1133">Transmembrane helix</keyword>
<protein>
    <submittedName>
        <fullName evidence="2">Uncharacterized protein</fullName>
    </submittedName>
</protein>
<keyword evidence="1" id="KW-0812">Transmembrane</keyword>
<sequence>MDLSDTLSRKRIKGSSMVWLWVVGTQRRSPLSHRPTHLPKSRLPLTSLTQTARPRHRHRCLVFSSCRPRSLPLSTVFFSPVHRRSSVVPPYPSQTVSIPSTSSLQCVPATSSHRLAAPSVLASSNVIAVPFHPLNAVQQRLKMEPQTSGLRWCGLFVWADGDEGMAGRELCETKVDQVKINLGCRVRKLEAEIRVLKCWVLGLSIVMMVVLFGIVGMV</sequence>
<proteinExistence type="predicted"/>
<reference evidence="2 3" key="1">
    <citation type="journal article" date="2023" name="Plants (Basel)">
        <title>Bridging the Gap: Combining Genomics and Transcriptomics Approaches to Understand Stylosanthes scabra, an Orphan Legume from the Brazilian Caatinga.</title>
        <authorList>
            <person name="Ferreira-Neto J.R.C."/>
            <person name="da Silva M.D."/>
            <person name="Binneck E."/>
            <person name="de Melo N.F."/>
            <person name="da Silva R.H."/>
            <person name="de Melo A.L.T.M."/>
            <person name="Pandolfi V."/>
            <person name="Bustamante F.O."/>
            <person name="Brasileiro-Vidal A.C."/>
            <person name="Benko-Iseppon A.M."/>
        </authorList>
    </citation>
    <scope>NUCLEOTIDE SEQUENCE [LARGE SCALE GENOMIC DNA]</scope>
    <source>
        <tissue evidence="2">Leaves</tissue>
    </source>
</reference>
<evidence type="ECO:0000313" key="2">
    <source>
        <dbReference type="EMBL" id="MED6163358.1"/>
    </source>
</evidence>
<dbReference type="EMBL" id="JASCZI010121940">
    <property type="protein sequence ID" value="MED6163358.1"/>
    <property type="molecule type" value="Genomic_DNA"/>
</dbReference>
<keyword evidence="3" id="KW-1185">Reference proteome</keyword>
<gene>
    <name evidence="2" type="ORF">PIB30_079105</name>
</gene>
<accession>A0ABU6UTN1</accession>